<evidence type="ECO:0000313" key="3">
    <source>
        <dbReference type="EMBL" id="RML42721.1"/>
    </source>
</evidence>
<evidence type="ECO:0008006" key="5">
    <source>
        <dbReference type="Google" id="ProtNLM"/>
    </source>
</evidence>
<feature type="region of interest" description="Disordered" evidence="2">
    <location>
        <begin position="122"/>
        <end position="147"/>
    </location>
</feature>
<protein>
    <recommendedName>
        <fullName evidence="5">Transposase IS3</fullName>
    </recommendedName>
</protein>
<proteinExistence type="inferred from homology"/>
<evidence type="ECO:0000313" key="4">
    <source>
        <dbReference type="Proteomes" id="UP000280292"/>
    </source>
</evidence>
<dbReference type="GO" id="GO:0006313">
    <property type="term" value="P:DNA transposition"/>
    <property type="evidence" value="ECO:0007669"/>
    <property type="project" value="InterPro"/>
</dbReference>
<evidence type="ECO:0000256" key="1">
    <source>
        <dbReference type="ARBA" id="ARBA00009964"/>
    </source>
</evidence>
<dbReference type="SUPFAM" id="SSF46689">
    <property type="entry name" value="Homeodomain-like"/>
    <property type="match status" value="1"/>
</dbReference>
<sequence>MSPLRFFLKKHTGGGKRLIVPYYSPERRAALLKMLLPPLNLSMAEVSRREGVSEMSLSNWRKQLSSEGNAVSENTPLAEKWSAEARFAVVLEAAGLSEIDLGEYCRRKGLYPEQIKAWRHSFITGQKPEKTQQKEDREQSRKDKKRIQELERELRRKDKALAETAALLVLRKKLNDYWGTVDEDS</sequence>
<gene>
    <name evidence="3" type="ORF">ALQ95_200075</name>
</gene>
<organism evidence="3 4">
    <name type="scientific">Pseudomonas syringae pv. ribicola</name>
    <dbReference type="NCBI Taxonomy" id="55398"/>
    <lineage>
        <taxon>Bacteria</taxon>
        <taxon>Pseudomonadati</taxon>
        <taxon>Pseudomonadota</taxon>
        <taxon>Gammaproteobacteria</taxon>
        <taxon>Pseudomonadales</taxon>
        <taxon>Pseudomonadaceae</taxon>
        <taxon>Pseudomonas</taxon>
    </lineage>
</organism>
<comment type="similarity">
    <text evidence="1">Belongs to the transposase 8 family.</text>
</comment>
<name>A0A3M2VU02_PSESI</name>
<dbReference type="GO" id="GO:0004803">
    <property type="term" value="F:transposase activity"/>
    <property type="evidence" value="ECO:0007669"/>
    <property type="project" value="InterPro"/>
</dbReference>
<dbReference type="EMBL" id="RBNR01000205">
    <property type="protein sequence ID" value="RML42721.1"/>
    <property type="molecule type" value="Genomic_DNA"/>
</dbReference>
<comment type="caution">
    <text evidence="3">The sequence shown here is derived from an EMBL/GenBank/DDBJ whole genome shotgun (WGS) entry which is preliminary data.</text>
</comment>
<reference evidence="3 4" key="1">
    <citation type="submission" date="2018-08" db="EMBL/GenBank/DDBJ databases">
        <title>Recombination of ecologically and evolutionarily significant loci maintains genetic cohesion in the Pseudomonas syringae species complex.</title>
        <authorList>
            <person name="Dillon M."/>
            <person name="Thakur S."/>
            <person name="Almeida R.N.D."/>
            <person name="Weir B.S."/>
            <person name="Guttman D.S."/>
        </authorList>
    </citation>
    <scope>NUCLEOTIDE SEQUENCE [LARGE SCALE GENOMIC DNA]</scope>
    <source>
        <strain evidence="3 4">ICMP 3883</strain>
    </source>
</reference>
<dbReference type="InterPro" id="IPR009057">
    <property type="entry name" value="Homeodomain-like_sf"/>
</dbReference>
<accession>A0A3M2VU02</accession>
<dbReference type="GO" id="GO:0003677">
    <property type="term" value="F:DNA binding"/>
    <property type="evidence" value="ECO:0007669"/>
    <property type="project" value="InterPro"/>
</dbReference>
<dbReference type="InterPro" id="IPR002514">
    <property type="entry name" value="Transposase_8"/>
</dbReference>
<dbReference type="AlphaFoldDB" id="A0A3M2VU02"/>
<dbReference type="Pfam" id="PF01527">
    <property type="entry name" value="HTH_Tnp_1"/>
    <property type="match status" value="1"/>
</dbReference>
<feature type="compositionally biased region" description="Basic and acidic residues" evidence="2">
    <location>
        <begin position="127"/>
        <end position="147"/>
    </location>
</feature>
<evidence type="ECO:0000256" key="2">
    <source>
        <dbReference type="SAM" id="MobiDB-lite"/>
    </source>
</evidence>
<dbReference type="Proteomes" id="UP000280292">
    <property type="component" value="Unassembled WGS sequence"/>
</dbReference>